<feature type="transmembrane region" description="Helical" evidence="1">
    <location>
        <begin position="68"/>
        <end position="85"/>
    </location>
</feature>
<dbReference type="InterPro" id="IPR002656">
    <property type="entry name" value="Acyl_transf_3_dom"/>
</dbReference>
<feature type="transmembrane region" description="Helical" evidence="1">
    <location>
        <begin position="284"/>
        <end position="305"/>
    </location>
</feature>
<dbReference type="InterPro" id="IPR050879">
    <property type="entry name" value="Acyltransferase_3"/>
</dbReference>
<proteinExistence type="predicted"/>
<feature type="transmembrane region" description="Helical" evidence="1">
    <location>
        <begin position="128"/>
        <end position="146"/>
    </location>
</feature>
<evidence type="ECO:0000313" key="4">
    <source>
        <dbReference type="Proteomes" id="UP000265955"/>
    </source>
</evidence>
<dbReference type="PANTHER" id="PTHR23028:SF53">
    <property type="entry name" value="ACYL_TRANSF_3 DOMAIN-CONTAINING PROTEIN"/>
    <property type="match status" value="1"/>
</dbReference>
<feature type="transmembrane region" description="Helical" evidence="1">
    <location>
        <begin position="28"/>
        <end position="47"/>
    </location>
</feature>
<name>A0A3A3FU95_9BURK</name>
<reference evidence="4" key="1">
    <citation type="submission" date="2018-09" db="EMBL/GenBank/DDBJ databases">
        <authorList>
            <person name="Zhu H."/>
        </authorList>
    </citation>
    <scope>NUCLEOTIDE SEQUENCE [LARGE SCALE GENOMIC DNA]</scope>
    <source>
        <strain evidence="4">K1R23-30</strain>
    </source>
</reference>
<comment type="caution">
    <text evidence="3">The sequence shown here is derived from an EMBL/GenBank/DDBJ whole genome shotgun (WGS) entry which is preliminary data.</text>
</comment>
<dbReference type="Proteomes" id="UP000265955">
    <property type="component" value="Unassembled WGS sequence"/>
</dbReference>
<evidence type="ECO:0000256" key="1">
    <source>
        <dbReference type="SAM" id="Phobius"/>
    </source>
</evidence>
<keyword evidence="4" id="KW-1185">Reference proteome</keyword>
<sequence length="330" mass="36488">MLGTFRLLLALLVALSHAGVAISGLNPGVVAVVCFYLISGYVMTGLLRSHYASLPRVPAFYLDRALRLFPQYLVIAALTLSWFALSGGRTDFLQHAPNWHDLFNNLVVVPLNYFMFNGSDQFTLVPPAWSLGAEIQFYLLIPFLLLWRLRLLTFAVGLVVFGMAAWGMLNTDTFGYRLLPGVLVFFLIGSALYEVRGGGRAVSIVIGGIAIAALAWFILGTYERLPLLYNRETLLGMAIGLPALYLLGRLPQHWLDDRLGDLSYGVFLNHFLVQWTGIGQPSGMVGMSLYLLASLLIAALTQGLVERPVLRLRRRLRVKRASPQPASYSA</sequence>
<dbReference type="OrthoDB" id="9814807at2"/>
<feature type="transmembrane region" description="Helical" evidence="1">
    <location>
        <begin position="151"/>
        <end position="169"/>
    </location>
</feature>
<dbReference type="Pfam" id="PF01757">
    <property type="entry name" value="Acyl_transf_3"/>
    <property type="match status" value="1"/>
</dbReference>
<dbReference type="RefSeq" id="WP_119769303.1">
    <property type="nucleotide sequence ID" value="NZ_QYUO01000001.1"/>
</dbReference>
<protein>
    <submittedName>
        <fullName evidence="3">Acyltransferase</fullName>
    </submittedName>
</protein>
<feature type="transmembrane region" description="Helical" evidence="1">
    <location>
        <begin position="175"/>
        <end position="195"/>
    </location>
</feature>
<dbReference type="EMBL" id="QYUO01000001">
    <property type="protein sequence ID" value="RJF99363.1"/>
    <property type="molecule type" value="Genomic_DNA"/>
</dbReference>
<keyword evidence="3" id="KW-0012">Acyltransferase</keyword>
<dbReference type="PANTHER" id="PTHR23028">
    <property type="entry name" value="ACETYLTRANSFERASE"/>
    <property type="match status" value="1"/>
</dbReference>
<keyword evidence="1" id="KW-0812">Transmembrane</keyword>
<feature type="transmembrane region" description="Helical" evidence="1">
    <location>
        <begin position="202"/>
        <end position="222"/>
    </location>
</feature>
<gene>
    <name evidence="3" type="ORF">D3871_13150</name>
</gene>
<keyword evidence="1" id="KW-1133">Transmembrane helix</keyword>
<dbReference type="GO" id="GO:0016747">
    <property type="term" value="F:acyltransferase activity, transferring groups other than amino-acyl groups"/>
    <property type="evidence" value="ECO:0007669"/>
    <property type="project" value="InterPro"/>
</dbReference>
<keyword evidence="3" id="KW-0808">Transferase</keyword>
<keyword evidence="1" id="KW-0472">Membrane</keyword>
<evidence type="ECO:0000259" key="2">
    <source>
        <dbReference type="Pfam" id="PF01757"/>
    </source>
</evidence>
<dbReference type="AlphaFoldDB" id="A0A3A3FU95"/>
<accession>A0A3A3FU95</accession>
<dbReference type="GO" id="GO:0016020">
    <property type="term" value="C:membrane"/>
    <property type="evidence" value="ECO:0007669"/>
    <property type="project" value="TreeGrafter"/>
</dbReference>
<dbReference type="GO" id="GO:0000271">
    <property type="term" value="P:polysaccharide biosynthetic process"/>
    <property type="evidence" value="ECO:0007669"/>
    <property type="project" value="TreeGrafter"/>
</dbReference>
<organism evidence="3 4">
    <name type="scientific">Noviherbaspirillum saxi</name>
    <dbReference type="NCBI Taxonomy" id="2320863"/>
    <lineage>
        <taxon>Bacteria</taxon>
        <taxon>Pseudomonadati</taxon>
        <taxon>Pseudomonadota</taxon>
        <taxon>Betaproteobacteria</taxon>
        <taxon>Burkholderiales</taxon>
        <taxon>Oxalobacteraceae</taxon>
        <taxon>Noviherbaspirillum</taxon>
    </lineage>
</organism>
<evidence type="ECO:0000313" key="3">
    <source>
        <dbReference type="EMBL" id="RJF99363.1"/>
    </source>
</evidence>
<feature type="domain" description="Acyltransferase 3" evidence="2">
    <location>
        <begin position="5"/>
        <end position="298"/>
    </location>
</feature>